<dbReference type="PANTHER" id="PTHR28375:SF1">
    <property type="entry name" value="PROTEIN HINDERIN"/>
    <property type="match status" value="1"/>
</dbReference>
<name>A0AAD9NJX1_RIDPI</name>
<protein>
    <submittedName>
        <fullName evidence="2">Uncharacterized protein</fullName>
    </submittedName>
</protein>
<sequence length="762" mass="84825">MEPGNRRPTKITARKTREVKAAIPRKQPKVEDLPISGSEPPMRDKVKTRNANNSNNSSNGNNSKDVDLADKCRKASLKDLCNEDKKRIADLIRELARVGDEKEGVVKQLHQERHQFENTSVMSLVNRRRCVQSQLLACQALLLRYQELVSEQHDRASIVSSEATSKRTADKAVNSSFTLSSPRSDCAASERKAELYPPKTPPRPATVKSHDVVHDARHMVESSSQHQPPYYDEPPDPSLHSVNHQPYTCQQVAPPFMSAPLVAPDPTDGRLMPPPQHTCYCPYHALGHLHTLPTQTCYTSCTAPPSGDVRHHGGDAQSKQQRPFTKVIDEEIAKEKHSSRPALAEDHLVGIGPLSVPAMSSTQRSDYGSVITGTTSSAEFVPLQPESVRSSMQDVMQDCVPGGTTGLPESLTEDEFIRYYQQLTPAERKRQLQTQKAALLKEQQYLRKVGHSLSIYARKRIPQSWCSNRESSGPSFRLNPRNVKTLTEYLRSRTPLDLATLTEYLRKVLAEQEQLLTSKQEQLHKQQSVQRQRLEYFEQNGHFPSLPLGGSTISADNGAGSSCSLPVAREQEDEVTDLMRQRLEELRLHKHVVPPGTSFRNLKSASAEMYPSGKRSSVTSPLVRRTVSVATSPIRSADLGREQVKRQTQHTAHDSTACSGKLRSSLKTKKKGPTRPGVPPRVTPRELSISLPVCDDSVTSLLDIVDEVESLHNYSHNSNSAPKQQSWSLAEISLSAKPTVGSWSESDSLEESRVLEDVFFVK</sequence>
<feature type="compositionally biased region" description="Basic residues" evidence="1">
    <location>
        <begin position="664"/>
        <end position="673"/>
    </location>
</feature>
<reference evidence="2" key="1">
    <citation type="journal article" date="2023" name="Mol. Biol. Evol.">
        <title>Third-Generation Sequencing Reveals the Adaptive Role of the Epigenome in Three Deep-Sea Polychaetes.</title>
        <authorList>
            <person name="Perez M."/>
            <person name="Aroh O."/>
            <person name="Sun Y."/>
            <person name="Lan Y."/>
            <person name="Juniper S.K."/>
            <person name="Young C.R."/>
            <person name="Angers B."/>
            <person name="Qian P.Y."/>
        </authorList>
    </citation>
    <scope>NUCLEOTIDE SEQUENCE</scope>
    <source>
        <strain evidence="2">R07B-5</strain>
    </source>
</reference>
<proteinExistence type="predicted"/>
<evidence type="ECO:0000313" key="3">
    <source>
        <dbReference type="Proteomes" id="UP001209878"/>
    </source>
</evidence>
<evidence type="ECO:0000256" key="1">
    <source>
        <dbReference type="SAM" id="MobiDB-lite"/>
    </source>
</evidence>
<gene>
    <name evidence="2" type="ORF">NP493_935g00040</name>
</gene>
<comment type="caution">
    <text evidence="2">The sequence shown here is derived from an EMBL/GenBank/DDBJ whole genome shotgun (WGS) entry which is preliminary data.</text>
</comment>
<accession>A0AAD9NJX1</accession>
<feature type="compositionally biased region" description="Polar residues" evidence="1">
    <location>
        <begin position="173"/>
        <end position="183"/>
    </location>
</feature>
<dbReference type="Proteomes" id="UP001209878">
    <property type="component" value="Unassembled WGS sequence"/>
</dbReference>
<feature type="compositionally biased region" description="Low complexity" evidence="1">
    <location>
        <begin position="50"/>
        <end position="63"/>
    </location>
</feature>
<dbReference type="Pfam" id="PF15369">
    <property type="entry name" value="KIAA1328"/>
    <property type="match status" value="1"/>
</dbReference>
<dbReference type="InterPro" id="IPR032736">
    <property type="entry name" value="Hinderin"/>
</dbReference>
<feature type="region of interest" description="Disordered" evidence="1">
    <location>
        <begin position="1"/>
        <end position="67"/>
    </location>
</feature>
<dbReference type="PANTHER" id="PTHR28375">
    <property type="entry name" value="PROTEIN HINDERIN"/>
    <property type="match status" value="1"/>
</dbReference>
<evidence type="ECO:0000313" key="2">
    <source>
        <dbReference type="EMBL" id="KAK2172735.1"/>
    </source>
</evidence>
<dbReference type="AlphaFoldDB" id="A0AAD9NJX1"/>
<organism evidence="2 3">
    <name type="scientific">Ridgeia piscesae</name>
    <name type="common">Tubeworm</name>
    <dbReference type="NCBI Taxonomy" id="27915"/>
    <lineage>
        <taxon>Eukaryota</taxon>
        <taxon>Metazoa</taxon>
        <taxon>Spiralia</taxon>
        <taxon>Lophotrochozoa</taxon>
        <taxon>Annelida</taxon>
        <taxon>Polychaeta</taxon>
        <taxon>Sedentaria</taxon>
        <taxon>Canalipalpata</taxon>
        <taxon>Sabellida</taxon>
        <taxon>Siboglinidae</taxon>
        <taxon>Ridgeia</taxon>
    </lineage>
</organism>
<feature type="region of interest" description="Disordered" evidence="1">
    <location>
        <begin position="160"/>
        <end position="207"/>
    </location>
</feature>
<keyword evidence="3" id="KW-1185">Reference proteome</keyword>
<feature type="region of interest" description="Disordered" evidence="1">
    <location>
        <begin position="633"/>
        <end position="684"/>
    </location>
</feature>
<dbReference type="EMBL" id="JAODUO010000934">
    <property type="protein sequence ID" value="KAK2172735.1"/>
    <property type="molecule type" value="Genomic_DNA"/>
</dbReference>